<organism evidence="1 2">
    <name type="scientific">Sediminispirochaeta smaragdinae (strain DSM 11293 / JCM 15392 / SEBR 4228)</name>
    <name type="common">Spirochaeta smaragdinae</name>
    <dbReference type="NCBI Taxonomy" id="573413"/>
    <lineage>
        <taxon>Bacteria</taxon>
        <taxon>Pseudomonadati</taxon>
        <taxon>Spirochaetota</taxon>
        <taxon>Spirochaetia</taxon>
        <taxon>Spirochaetales</taxon>
        <taxon>Spirochaetaceae</taxon>
        <taxon>Sediminispirochaeta</taxon>
    </lineage>
</organism>
<gene>
    <name evidence="1" type="ordered locus">Spirs_1948</name>
</gene>
<proteinExistence type="predicted"/>
<name>E1R1D2_SEDSS</name>
<evidence type="ECO:0008006" key="3">
    <source>
        <dbReference type="Google" id="ProtNLM"/>
    </source>
</evidence>
<evidence type="ECO:0000313" key="1">
    <source>
        <dbReference type="EMBL" id="ADK81073.1"/>
    </source>
</evidence>
<keyword evidence="2" id="KW-1185">Reference proteome</keyword>
<accession>E1R1D2</accession>
<dbReference type="Proteomes" id="UP000002318">
    <property type="component" value="Chromosome"/>
</dbReference>
<dbReference type="HOGENOM" id="CLU_2702972_0_0_12"/>
<reference evidence="1 2" key="1">
    <citation type="journal article" date="2010" name="Stand. Genomic Sci.">
        <title>Complete genome sequence of Spirochaeta smaragdinae type strain (SEBR 4228).</title>
        <authorList>
            <person name="Mavromatis K."/>
            <person name="Yasawong M."/>
            <person name="Chertkov O."/>
            <person name="Lapidus A."/>
            <person name="Lucas S."/>
            <person name="Nolan M."/>
            <person name="Del Rio T.G."/>
            <person name="Tice H."/>
            <person name="Cheng J.F."/>
            <person name="Pitluck S."/>
            <person name="Liolios K."/>
            <person name="Ivanova N."/>
            <person name="Tapia R."/>
            <person name="Han C."/>
            <person name="Bruce D."/>
            <person name="Goodwin L."/>
            <person name="Pati A."/>
            <person name="Chen A."/>
            <person name="Palaniappan K."/>
            <person name="Land M."/>
            <person name="Hauser L."/>
            <person name="Chang Y.J."/>
            <person name="Jeffries C.D."/>
            <person name="Detter J.C."/>
            <person name="Rohde M."/>
            <person name="Brambilla E."/>
            <person name="Spring S."/>
            <person name="Goker M."/>
            <person name="Sikorski J."/>
            <person name="Woyke T."/>
            <person name="Bristow J."/>
            <person name="Eisen J.A."/>
            <person name="Markowitz V."/>
            <person name="Hugenholtz P."/>
            <person name="Klenk H.P."/>
            <person name="Kyrpides N.C."/>
        </authorList>
    </citation>
    <scope>NUCLEOTIDE SEQUENCE [LARGE SCALE GENOMIC DNA]</scope>
    <source>
        <strain evidence="2">DSM 11293 / JCM 15392 / SEBR 4228</strain>
    </source>
</reference>
<dbReference type="PROSITE" id="PS51257">
    <property type="entry name" value="PROKAR_LIPOPROTEIN"/>
    <property type="match status" value="1"/>
</dbReference>
<dbReference type="KEGG" id="ssm:Spirs_1948"/>
<dbReference type="EMBL" id="CP002116">
    <property type="protein sequence ID" value="ADK81073.1"/>
    <property type="molecule type" value="Genomic_DNA"/>
</dbReference>
<evidence type="ECO:0000313" key="2">
    <source>
        <dbReference type="Proteomes" id="UP000002318"/>
    </source>
</evidence>
<dbReference type="AlphaFoldDB" id="E1R1D2"/>
<sequence length="73" mass="8044">MKIVLFILLAFVITTSFSCSVFKEEEDDSNILLMSMGEVSPEKGLDSVPQIPSAAFIGTMGQHFPLIPAFPYF</sequence>
<protein>
    <recommendedName>
        <fullName evidence="3">Lipoprotein</fullName>
    </recommendedName>
</protein>